<organism evidence="3 4">
    <name type="scientific">Sunxiuqinia elliptica</name>
    <dbReference type="NCBI Taxonomy" id="655355"/>
    <lineage>
        <taxon>Bacteria</taxon>
        <taxon>Pseudomonadati</taxon>
        <taxon>Bacteroidota</taxon>
        <taxon>Bacteroidia</taxon>
        <taxon>Marinilabiliales</taxon>
        <taxon>Prolixibacteraceae</taxon>
        <taxon>Sunxiuqinia</taxon>
    </lineage>
</organism>
<dbReference type="Gene3D" id="1.50.10.10">
    <property type="match status" value="1"/>
</dbReference>
<dbReference type="PANTHER" id="PTHR31616">
    <property type="entry name" value="TREHALASE"/>
    <property type="match status" value="1"/>
</dbReference>
<proteinExistence type="predicted"/>
<name>A0A1I2JMS4_9BACT</name>
<keyword evidence="4" id="KW-1185">Reference proteome</keyword>
<dbReference type="EMBL" id="FONW01000009">
    <property type="protein sequence ID" value="SFF55539.1"/>
    <property type="molecule type" value="Genomic_DNA"/>
</dbReference>
<dbReference type="InterPro" id="IPR011613">
    <property type="entry name" value="GH15-like"/>
</dbReference>
<dbReference type="Proteomes" id="UP000198964">
    <property type="component" value="Unassembled WGS sequence"/>
</dbReference>
<sequence length="617" mass="72011">MKNLNYGVIGNCRSAALISERGSIEWLCLPQFDSSSVFASLLDTEKGGSFQIVPTKLKQVKQSYIDRTNILETRFECEDGVFVVKDFMPRYRNSDNGGYYIPPDIVRYFSLVEGQPEFVIKYDPRLEYAKHETQNFVEDGCYEGVKETCYIKSQTLKGTYDSLYLYSSFDYQAILESEPIKLTKDEYCLLSYNQKLLPQDTRRSKLKLERTKVYWLNWAERTTSYKLYNDEIMRSALTLKMLSFDKSGAILAAITTSLPETIGEERNWDYRFCWIRDASMVVKIMTSLGHYRLANRYLKFIINILPDKDEKMQIMYGINGEKNLKEQELEHFAGYEGSVPVRIGNAAYKQKQNDIYGILLDVIYQQLEIYDISLEHSEELWTIVRNIIKVVENNWKKPDRGIWEIRNENKHFTFSKVLCWAAVDRAVKIATLLRRGMYIEQWTRLRDKIHKDIYKKAWSEKKQAFTQAYGTDDLDASVLLMESYGFINATDQKYVSTVIAIQGDLEKNGLMFRYRNQDDFGMPKSAFTICSFWLTNALFKIGRKKEAIDKFHKLMSYSNHLGLFSEDLDFETKRMLGNFPQAYSHLALIETAINVSESQLSDEEMLKDYIHEKKGLS</sequence>
<dbReference type="InterPro" id="IPR012341">
    <property type="entry name" value="6hp_glycosidase-like_sf"/>
</dbReference>
<feature type="domain" description="GH15-like" evidence="1">
    <location>
        <begin position="228"/>
        <end position="592"/>
    </location>
</feature>
<dbReference type="PANTHER" id="PTHR31616:SF0">
    <property type="entry name" value="GLUCAN 1,4-ALPHA-GLUCOSIDASE"/>
    <property type="match status" value="1"/>
</dbReference>
<accession>A0A1I2JMS4</accession>
<dbReference type="InterPro" id="IPR008928">
    <property type="entry name" value="6-hairpin_glycosidase_sf"/>
</dbReference>
<feature type="domain" description="Trehalase-like N-terminal" evidence="2">
    <location>
        <begin position="8"/>
        <end position="134"/>
    </location>
</feature>
<evidence type="ECO:0000313" key="4">
    <source>
        <dbReference type="Proteomes" id="UP000198964"/>
    </source>
</evidence>
<dbReference type="STRING" id="655355.SAMN05216283_10950"/>
<dbReference type="SUPFAM" id="SSF48208">
    <property type="entry name" value="Six-hairpin glycosidases"/>
    <property type="match status" value="1"/>
</dbReference>
<dbReference type="RefSeq" id="WP_093920743.1">
    <property type="nucleotide sequence ID" value="NZ_FONW01000009.1"/>
</dbReference>
<dbReference type="AlphaFoldDB" id="A0A1I2JMS4"/>
<reference evidence="3 4" key="1">
    <citation type="submission" date="2016-10" db="EMBL/GenBank/DDBJ databases">
        <authorList>
            <person name="de Groot N.N."/>
        </authorList>
    </citation>
    <scope>NUCLEOTIDE SEQUENCE [LARGE SCALE GENOMIC DNA]</scope>
    <source>
        <strain evidence="3 4">CGMCC 1.9156</strain>
    </source>
</reference>
<dbReference type="Pfam" id="PF19291">
    <property type="entry name" value="TREH_N"/>
    <property type="match status" value="1"/>
</dbReference>
<evidence type="ECO:0000259" key="1">
    <source>
        <dbReference type="Pfam" id="PF00723"/>
    </source>
</evidence>
<dbReference type="GO" id="GO:0004553">
    <property type="term" value="F:hydrolase activity, hydrolyzing O-glycosyl compounds"/>
    <property type="evidence" value="ECO:0007669"/>
    <property type="project" value="TreeGrafter"/>
</dbReference>
<dbReference type="InterPro" id="IPR045582">
    <property type="entry name" value="Trehalase-like_N"/>
</dbReference>
<dbReference type="Pfam" id="PF00723">
    <property type="entry name" value="Glyco_hydro_15"/>
    <property type="match status" value="1"/>
</dbReference>
<dbReference type="GO" id="GO:0005975">
    <property type="term" value="P:carbohydrate metabolic process"/>
    <property type="evidence" value="ECO:0007669"/>
    <property type="project" value="InterPro"/>
</dbReference>
<protein>
    <submittedName>
        <fullName evidence="3">Glucoamylase (Glucan-1,4-alpha-glucosidase), GH15 family</fullName>
    </submittedName>
</protein>
<gene>
    <name evidence="3" type="ORF">SAMN05216283_10950</name>
</gene>
<evidence type="ECO:0000259" key="2">
    <source>
        <dbReference type="Pfam" id="PF19291"/>
    </source>
</evidence>
<evidence type="ECO:0000313" key="3">
    <source>
        <dbReference type="EMBL" id="SFF55539.1"/>
    </source>
</evidence>